<dbReference type="EMBL" id="JARKIE010000144">
    <property type="protein sequence ID" value="KAJ7676243.1"/>
    <property type="molecule type" value="Genomic_DNA"/>
</dbReference>
<dbReference type="PANTHER" id="PTHR47990">
    <property type="entry name" value="2-OXOGLUTARATE (2OG) AND FE(II)-DEPENDENT OXYGENASE SUPERFAMILY PROTEIN-RELATED"/>
    <property type="match status" value="1"/>
</dbReference>
<evidence type="ECO:0000259" key="2">
    <source>
        <dbReference type="Pfam" id="PF14226"/>
    </source>
</evidence>
<feature type="domain" description="Isopenicillin N synthase-like Fe(2+) 2OG dioxygenase" evidence="1">
    <location>
        <begin position="218"/>
        <end position="302"/>
    </location>
</feature>
<dbReference type="Proteomes" id="UP001221757">
    <property type="component" value="Unassembled WGS sequence"/>
</dbReference>
<dbReference type="SUPFAM" id="SSF51197">
    <property type="entry name" value="Clavaminate synthase-like"/>
    <property type="match status" value="1"/>
</dbReference>
<dbReference type="Pfam" id="PF03171">
    <property type="entry name" value="2OG-FeII_Oxy"/>
    <property type="match status" value="1"/>
</dbReference>
<dbReference type="Gene3D" id="2.60.120.330">
    <property type="entry name" value="B-lactam Antibiotic, Isopenicillin N Synthase, Chain"/>
    <property type="match status" value="1"/>
</dbReference>
<evidence type="ECO:0000259" key="1">
    <source>
        <dbReference type="Pfam" id="PF03171"/>
    </source>
</evidence>
<dbReference type="PRINTS" id="PR00682">
    <property type="entry name" value="IPNSYNTHASE"/>
</dbReference>
<dbReference type="Pfam" id="PF14226">
    <property type="entry name" value="DIOX_N"/>
    <property type="match status" value="1"/>
</dbReference>
<comment type="caution">
    <text evidence="3">The sequence shown here is derived from an EMBL/GenBank/DDBJ whole genome shotgun (WGS) entry which is preliminary data.</text>
</comment>
<dbReference type="AlphaFoldDB" id="A0AAD7D6M4"/>
<dbReference type="InterPro" id="IPR050231">
    <property type="entry name" value="Iron_ascorbate_oxido_reductase"/>
</dbReference>
<proteinExistence type="predicted"/>
<dbReference type="InterPro" id="IPR027443">
    <property type="entry name" value="IPNS-like_sf"/>
</dbReference>
<reference evidence="3" key="1">
    <citation type="submission" date="2023-03" db="EMBL/GenBank/DDBJ databases">
        <title>Massive genome expansion in bonnet fungi (Mycena s.s.) driven by repeated elements and novel gene families across ecological guilds.</title>
        <authorList>
            <consortium name="Lawrence Berkeley National Laboratory"/>
            <person name="Harder C.B."/>
            <person name="Miyauchi S."/>
            <person name="Viragh M."/>
            <person name="Kuo A."/>
            <person name="Thoen E."/>
            <person name="Andreopoulos B."/>
            <person name="Lu D."/>
            <person name="Skrede I."/>
            <person name="Drula E."/>
            <person name="Henrissat B."/>
            <person name="Morin E."/>
            <person name="Kohler A."/>
            <person name="Barry K."/>
            <person name="LaButti K."/>
            <person name="Morin E."/>
            <person name="Salamov A."/>
            <person name="Lipzen A."/>
            <person name="Mereny Z."/>
            <person name="Hegedus B."/>
            <person name="Baldrian P."/>
            <person name="Stursova M."/>
            <person name="Weitz H."/>
            <person name="Taylor A."/>
            <person name="Grigoriev I.V."/>
            <person name="Nagy L.G."/>
            <person name="Martin F."/>
            <person name="Kauserud H."/>
        </authorList>
    </citation>
    <scope>NUCLEOTIDE SEQUENCE</scope>
    <source>
        <strain evidence="3">CBHHK067</strain>
    </source>
</reference>
<name>A0AAD7D6M4_MYCRO</name>
<evidence type="ECO:0000313" key="4">
    <source>
        <dbReference type="Proteomes" id="UP001221757"/>
    </source>
</evidence>
<dbReference type="InterPro" id="IPR026992">
    <property type="entry name" value="DIOX_N"/>
</dbReference>
<feature type="domain" description="Non-haem dioxygenase N-terminal" evidence="2">
    <location>
        <begin position="32"/>
        <end position="115"/>
    </location>
</feature>
<accession>A0AAD7D6M4</accession>
<protein>
    <submittedName>
        <fullName evidence="3">Uncharacterized protein</fullName>
    </submittedName>
</protein>
<dbReference type="InterPro" id="IPR044861">
    <property type="entry name" value="IPNS-like_FE2OG_OXY"/>
</dbReference>
<evidence type="ECO:0000313" key="3">
    <source>
        <dbReference type="EMBL" id="KAJ7676243.1"/>
    </source>
</evidence>
<keyword evidence="4" id="KW-1185">Reference proteome</keyword>
<organism evidence="3 4">
    <name type="scientific">Mycena rosella</name>
    <name type="common">Pink bonnet</name>
    <name type="synonym">Agaricus rosellus</name>
    <dbReference type="NCBI Taxonomy" id="1033263"/>
    <lineage>
        <taxon>Eukaryota</taxon>
        <taxon>Fungi</taxon>
        <taxon>Dikarya</taxon>
        <taxon>Basidiomycota</taxon>
        <taxon>Agaricomycotina</taxon>
        <taxon>Agaricomycetes</taxon>
        <taxon>Agaricomycetidae</taxon>
        <taxon>Agaricales</taxon>
        <taxon>Marasmiineae</taxon>
        <taxon>Mycenaceae</taxon>
        <taxon>Mycena</taxon>
    </lineage>
</organism>
<sequence>MSPVPTSTNLKPKYSDTPETTADLDWAELVSLDLSTFTAPGGKAALAQQLKYAVHNVGFFYVTDFGISQEEVDRQFQLSQEIFDLPLETKLKHKADHKSASYNGYNGPHVYEPDANEHHPRHNIEVYNLPKFTAHFPPASSHPQLVQYNWDTIVSFGKRIHTNVVERLLVLFAIVLELEDENYFVARHEYEAKGEDHMRYMKYAARSDAVNEEAQGLYSTGHTDLGSITLLFRQPIAGLQILHSDGKYRWVKAIPGTITVNIADTLSLLSGRYLKSSIHRVSVPPPDQRHLDRHGILFFIRPNNDVKVEVVKKSPLLEREGVYTTLEERPDPIDVGTWVTKRQEHIFKEGYKISSASSGKEGEGQERTDLEAIIAGVKVKYWN</sequence>
<gene>
    <name evidence="3" type="ORF">B0H17DRAFT_1016133</name>
</gene>